<feature type="compositionally biased region" description="Low complexity" evidence="1">
    <location>
        <begin position="26"/>
        <end position="40"/>
    </location>
</feature>
<keyword evidence="4" id="KW-1185">Reference proteome</keyword>
<accession>A0A5C5WYM4</accession>
<dbReference type="RefSeq" id="WP_146393372.1">
    <property type="nucleotide sequence ID" value="NZ_SJPK01000017.1"/>
</dbReference>
<reference evidence="3 4" key="1">
    <citation type="submission" date="2019-02" db="EMBL/GenBank/DDBJ databases">
        <title>Deep-cultivation of Planctomycetes and their phenomic and genomic characterization uncovers novel biology.</title>
        <authorList>
            <person name="Wiegand S."/>
            <person name="Jogler M."/>
            <person name="Boedeker C."/>
            <person name="Pinto D."/>
            <person name="Vollmers J."/>
            <person name="Rivas-Marin E."/>
            <person name="Kohn T."/>
            <person name="Peeters S.H."/>
            <person name="Heuer A."/>
            <person name="Rast P."/>
            <person name="Oberbeckmann S."/>
            <person name="Bunk B."/>
            <person name="Jeske O."/>
            <person name="Meyerdierks A."/>
            <person name="Storesund J.E."/>
            <person name="Kallscheuer N."/>
            <person name="Luecker S."/>
            <person name="Lage O.M."/>
            <person name="Pohl T."/>
            <person name="Merkel B.J."/>
            <person name="Hornburger P."/>
            <person name="Mueller R.-W."/>
            <person name="Bruemmer F."/>
            <person name="Labrenz M."/>
            <person name="Spormann A.M."/>
            <person name="Op Den Camp H."/>
            <person name="Overmann J."/>
            <person name="Amann R."/>
            <person name="Jetten M.S.M."/>
            <person name="Mascher T."/>
            <person name="Medema M.H."/>
            <person name="Devos D.P."/>
            <person name="Kaster A.-K."/>
            <person name="Ovreas L."/>
            <person name="Rohde M."/>
            <person name="Galperin M.Y."/>
            <person name="Jogler C."/>
        </authorList>
    </citation>
    <scope>NUCLEOTIDE SEQUENCE [LARGE SCALE GENOMIC DNA]</scope>
    <source>
        <strain evidence="3 4">CA85</strain>
    </source>
</reference>
<feature type="chain" id="PRO_5022944517" evidence="2">
    <location>
        <begin position="24"/>
        <end position="71"/>
    </location>
</feature>
<comment type="caution">
    <text evidence="3">The sequence shown here is derived from an EMBL/GenBank/DDBJ whole genome shotgun (WGS) entry which is preliminary data.</text>
</comment>
<name>A0A5C5WYM4_9BACT</name>
<feature type="region of interest" description="Disordered" evidence="1">
    <location>
        <begin position="22"/>
        <end position="53"/>
    </location>
</feature>
<dbReference type="AlphaFoldDB" id="A0A5C5WYM4"/>
<evidence type="ECO:0000313" key="3">
    <source>
        <dbReference type="EMBL" id="TWT56064.1"/>
    </source>
</evidence>
<protein>
    <submittedName>
        <fullName evidence="3">Uncharacterized protein</fullName>
    </submittedName>
</protein>
<gene>
    <name evidence="3" type="ORF">CA85_45370</name>
</gene>
<sequence precursor="true">MKTTFFLTLVSAALLTFAGCGDADEAPPNATTPSSNPPTTLSDTTAIDSPEFNLAGRDGMAENAFYSEDAC</sequence>
<feature type="signal peptide" evidence="2">
    <location>
        <begin position="1"/>
        <end position="23"/>
    </location>
</feature>
<evidence type="ECO:0000256" key="1">
    <source>
        <dbReference type="SAM" id="MobiDB-lite"/>
    </source>
</evidence>
<evidence type="ECO:0000313" key="4">
    <source>
        <dbReference type="Proteomes" id="UP000318053"/>
    </source>
</evidence>
<evidence type="ECO:0000256" key="2">
    <source>
        <dbReference type="SAM" id="SignalP"/>
    </source>
</evidence>
<dbReference type="Proteomes" id="UP000318053">
    <property type="component" value="Unassembled WGS sequence"/>
</dbReference>
<dbReference type="EMBL" id="SJPK01000017">
    <property type="protein sequence ID" value="TWT56064.1"/>
    <property type="molecule type" value="Genomic_DNA"/>
</dbReference>
<proteinExistence type="predicted"/>
<organism evidence="3 4">
    <name type="scientific">Allorhodopirellula solitaria</name>
    <dbReference type="NCBI Taxonomy" id="2527987"/>
    <lineage>
        <taxon>Bacteria</taxon>
        <taxon>Pseudomonadati</taxon>
        <taxon>Planctomycetota</taxon>
        <taxon>Planctomycetia</taxon>
        <taxon>Pirellulales</taxon>
        <taxon>Pirellulaceae</taxon>
        <taxon>Allorhodopirellula</taxon>
    </lineage>
</organism>
<keyword evidence="2" id="KW-0732">Signal</keyword>
<dbReference type="PROSITE" id="PS51257">
    <property type="entry name" value="PROKAR_LIPOPROTEIN"/>
    <property type="match status" value="1"/>
</dbReference>